<protein>
    <submittedName>
        <fullName evidence="1">Uncharacterized protein</fullName>
    </submittedName>
</protein>
<dbReference type="Proteomes" id="UP001162501">
    <property type="component" value="Chromosome 27"/>
</dbReference>
<proteinExistence type="predicted"/>
<organism evidence="1 2">
    <name type="scientific">Rangifer tarandus platyrhynchus</name>
    <name type="common">Svalbard reindeer</name>
    <dbReference type="NCBI Taxonomy" id="3082113"/>
    <lineage>
        <taxon>Eukaryota</taxon>
        <taxon>Metazoa</taxon>
        <taxon>Chordata</taxon>
        <taxon>Craniata</taxon>
        <taxon>Vertebrata</taxon>
        <taxon>Euteleostomi</taxon>
        <taxon>Mammalia</taxon>
        <taxon>Eutheria</taxon>
        <taxon>Laurasiatheria</taxon>
        <taxon>Artiodactyla</taxon>
        <taxon>Ruminantia</taxon>
        <taxon>Pecora</taxon>
        <taxon>Cervidae</taxon>
        <taxon>Odocoileinae</taxon>
        <taxon>Rangifer</taxon>
    </lineage>
</organism>
<name>A0ACB0EUW7_RANTA</name>
<accession>A0ACB0EUW7</accession>
<gene>
    <name evidence="1" type="ORF">MRATA1EN3_LOCUS15286</name>
</gene>
<sequence>MPRSPPRIGDTTGAWELHPDPASLHYVCDGEVRWGKRRGKKGTENGACGPLTGCSSQPSITPPGPVCAGGQQPHGRLGGSEHVPP</sequence>
<reference evidence="1" key="1">
    <citation type="submission" date="2023-05" db="EMBL/GenBank/DDBJ databases">
        <authorList>
            <consortium name="ELIXIR-Norway"/>
        </authorList>
    </citation>
    <scope>NUCLEOTIDE SEQUENCE</scope>
</reference>
<evidence type="ECO:0000313" key="1">
    <source>
        <dbReference type="EMBL" id="CAI9704073.1"/>
    </source>
</evidence>
<dbReference type="EMBL" id="OX596111">
    <property type="protein sequence ID" value="CAI9704073.1"/>
    <property type="molecule type" value="Genomic_DNA"/>
</dbReference>
<evidence type="ECO:0000313" key="2">
    <source>
        <dbReference type="Proteomes" id="UP001162501"/>
    </source>
</evidence>